<dbReference type="InterPro" id="IPR017853">
    <property type="entry name" value="GH"/>
</dbReference>
<evidence type="ECO:0000313" key="4">
    <source>
        <dbReference type="EMBL" id="GII41578.1"/>
    </source>
</evidence>
<evidence type="ECO:0000256" key="1">
    <source>
        <dbReference type="ARBA" id="ARBA00010646"/>
    </source>
</evidence>
<dbReference type="PANTHER" id="PTHR34135:SF2">
    <property type="entry name" value="LYSOZYME"/>
    <property type="match status" value="1"/>
</dbReference>
<dbReference type="Pfam" id="PF01183">
    <property type="entry name" value="Glyco_hydro_25"/>
    <property type="match status" value="1"/>
</dbReference>
<dbReference type="InterPro" id="IPR002053">
    <property type="entry name" value="Glyco_hydro_25"/>
</dbReference>
<name>A0A8J3UA49_9ACTN</name>
<dbReference type="GO" id="GO:0016998">
    <property type="term" value="P:cell wall macromolecule catabolic process"/>
    <property type="evidence" value="ECO:0007669"/>
    <property type="project" value="InterPro"/>
</dbReference>
<evidence type="ECO:0000256" key="2">
    <source>
        <dbReference type="ARBA" id="ARBA00022801"/>
    </source>
</evidence>
<comment type="caution">
    <text evidence="4">The sequence shown here is derived from an EMBL/GenBank/DDBJ whole genome shotgun (WGS) entry which is preliminary data.</text>
</comment>
<dbReference type="RefSeq" id="WP_204077033.1">
    <property type="nucleotide sequence ID" value="NZ_BAABHI010000012.1"/>
</dbReference>
<dbReference type="InterPro" id="IPR018077">
    <property type="entry name" value="Glyco_hydro_fam25_subgr"/>
</dbReference>
<evidence type="ECO:0000313" key="5">
    <source>
        <dbReference type="Proteomes" id="UP000622547"/>
    </source>
</evidence>
<dbReference type="SUPFAM" id="SSF51445">
    <property type="entry name" value="(Trans)glycosidases"/>
    <property type="match status" value="1"/>
</dbReference>
<keyword evidence="3" id="KW-0326">Glycosidase</keyword>
<evidence type="ECO:0000256" key="3">
    <source>
        <dbReference type="ARBA" id="ARBA00023295"/>
    </source>
</evidence>
<dbReference type="EMBL" id="BOOP01000034">
    <property type="protein sequence ID" value="GII41578.1"/>
    <property type="molecule type" value="Genomic_DNA"/>
</dbReference>
<keyword evidence="5" id="KW-1185">Reference proteome</keyword>
<dbReference type="SMART" id="SM00641">
    <property type="entry name" value="Glyco_25"/>
    <property type="match status" value="1"/>
</dbReference>
<dbReference type="GO" id="GO:0016052">
    <property type="term" value="P:carbohydrate catabolic process"/>
    <property type="evidence" value="ECO:0007669"/>
    <property type="project" value="TreeGrafter"/>
</dbReference>
<gene>
    <name evidence="4" type="ORF">Pph01_65810</name>
</gene>
<proteinExistence type="inferred from homology"/>
<dbReference type="Proteomes" id="UP000622547">
    <property type="component" value="Unassembled WGS sequence"/>
</dbReference>
<keyword evidence="2" id="KW-0378">Hydrolase</keyword>
<organism evidence="4 5">
    <name type="scientific">Planotetraspora phitsanulokensis</name>
    <dbReference type="NCBI Taxonomy" id="575192"/>
    <lineage>
        <taxon>Bacteria</taxon>
        <taxon>Bacillati</taxon>
        <taxon>Actinomycetota</taxon>
        <taxon>Actinomycetes</taxon>
        <taxon>Streptosporangiales</taxon>
        <taxon>Streptosporangiaceae</taxon>
        <taxon>Planotetraspora</taxon>
    </lineage>
</organism>
<accession>A0A8J3UA49</accession>
<dbReference type="PANTHER" id="PTHR34135">
    <property type="entry name" value="LYSOZYME"/>
    <property type="match status" value="1"/>
</dbReference>
<comment type="similarity">
    <text evidence="1">Belongs to the glycosyl hydrolase 25 family.</text>
</comment>
<sequence length="243" mass="26414">MPTHRIFSPVPSLKCRLSLVGKRLRSGVAGMAVAVSLIMPAVALAGHAHAASLTYGQDVSGYEPNYDWSVSSAKFGIIKATEGLSFRDPSFVRQWQELAGKGIVRGAYHYGHPGNDPIAEADHFLSVVNAQPAKPGDLLVLDLETTDGESIAHVNAWAKTWLAHVKAKTGVTPMFYSGWDFADTYGHGLARYPLWVAYYGGAKGGVTPPADWKTWTIHQYTDTPIDQNVSALTPQQLRVLGRR</sequence>
<evidence type="ECO:0008006" key="6">
    <source>
        <dbReference type="Google" id="ProtNLM"/>
    </source>
</evidence>
<dbReference type="GO" id="GO:0009253">
    <property type="term" value="P:peptidoglycan catabolic process"/>
    <property type="evidence" value="ECO:0007669"/>
    <property type="project" value="InterPro"/>
</dbReference>
<reference evidence="4 5" key="1">
    <citation type="submission" date="2021-01" db="EMBL/GenBank/DDBJ databases">
        <title>Whole genome shotgun sequence of Planotetraspora phitsanulokensis NBRC 104273.</title>
        <authorList>
            <person name="Komaki H."/>
            <person name="Tamura T."/>
        </authorList>
    </citation>
    <scope>NUCLEOTIDE SEQUENCE [LARGE SCALE GENOMIC DNA]</scope>
    <source>
        <strain evidence="4 5">NBRC 104273</strain>
    </source>
</reference>
<dbReference type="GO" id="GO:0003796">
    <property type="term" value="F:lysozyme activity"/>
    <property type="evidence" value="ECO:0007669"/>
    <property type="project" value="InterPro"/>
</dbReference>
<dbReference type="PROSITE" id="PS51904">
    <property type="entry name" value="GLYCOSYL_HYDROL_F25_2"/>
    <property type="match status" value="1"/>
</dbReference>
<protein>
    <recommendedName>
        <fullName evidence="6">Lysozyme</fullName>
    </recommendedName>
</protein>
<dbReference type="Gene3D" id="3.20.20.80">
    <property type="entry name" value="Glycosidases"/>
    <property type="match status" value="1"/>
</dbReference>
<dbReference type="AlphaFoldDB" id="A0A8J3UA49"/>